<organism evidence="2 3">
    <name type="scientific">Chlamydomonas schloesseri</name>
    <dbReference type="NCBI Taxonomy" id="2026947"/>
    <lineage>
        <taxon>Eukaryota</taxon>
        <taxon>Viridiplantae</taxon>
        <taxon>Chlorophyta</taxon>
        <taxon>core chlorophytes</taxon>
        <taxon>Chlorophyceae</taxon>
        <taxon>CS clade</taxon>
        <taxon>Chlamydomonadales</taxon>
        <taxon>Chlamydomonadaceae</taxon>
        <taxon>Chlamydomonas</taxon>
    </lineage>
</organism>
<evidence type="ECO:0008006" key="4">
    <source>
        <dbReference type="Google" id="ProtNLM"/>
    </source>
</evidence>
<feature type="compositionally biased region" description="Low complexity" evidence="1">
    <location>
        <begin position="472"/>
        <end position="490"/>
    </location>
</feature>
<dbReference type="PANTHER" id="PTHR15732">
    <property type="entry name" value="PROTEIN MOONRAKER"/>
    <property type="match status" value="1"/>
</dbReference>
<feature type="region of interest" description="Disordered" evidence="1">
    <location>
        <begin position="708"/>
        <end position="767"/>
    </location>
</feature>
<feature type="compositionally biased region" description="Low complexity" evidence="1">
    <location>
        <begin position="1311"/>
        <end position="1323"/>
    </location>
</feature>
<dbReference type="PANTHER" id="PTHR15732:SF4">
    <property type="entry name" value="PROTEIN MOONRAKER"/>
    <property type="match status" value="1"/>
</dbReference>
<feature type="region of interest" description="Disordered" evidence="1">
    <location>
        <begin position="62"/>
        <end position="115"/>
    </location>
</feature>
<feature type="region of interest" description="Disordered" evidence="1">
    <location>
        <begin position="353"/>
        <end position="403"/>
    </location>
</feature>
<feature type="compositionally biased region" description="Low complexity" evidence="1">
    <location>
        <begin position="838"/>
        <end position="852"/>
    </location>
</feature>
<accession>A0A835SXY2</accession>
<dbReference type="EMBL" id="JAEHOD010000062">
    <property type="protein sequence ID" value="KAG2433517.1"/>
    <property type="molecule type" value="Genomic_DNA"/>
</dbReference>
<feature type="region of interest" description="Disordered" evidence="1">
    <location>
        <begin position="168"/>
        <end position="242"/>
    </location>
</feature>
<feature type="region of interest" description="Disordered" evidence="1">
    <location>
        <begin position="1780"/>
        <end position="1812"/>
    </location>
</feature>
<keyword evidence="3" id="KW-1185">Reference proteome</keyword>
<feature type="region of interest" description="Disordered" evidence="1">
    <location>
        <begin position="455"/>
        <end position="493"/>
    </location>
</feature>
<proteinExistence type="predicted"/>
<feature type="compositionally biased region" description="Gly residues" evidence="1">
    <location>
        <begin position="455"/>
        <end position="471"/>
    </location>
</feature>
<evidence type="ECO:0000313" key="3">
    <source>
        <dbReference type="Proteomes" id="UP000613740"/>
    </source>
</evidence>
<feature type="compositionally biased region" description="Gly residues" evidence="1">
    <location>
        <begin position="1061"/>
        <end position="1091"/>
    </location>
</feature>
<feature type="compositionally biased region" description="Gly residues" evidence="1">
    <location>
        <begin position="359"/>
        <end position="376"/>
    </location>
</feature>
<dbReference type="OrthoDB" id="543539at2759"/>
<evidence type="ECO:0000313" key="2">
    <source>
        <dbReference type="EMBL" id="KAG2433517.1"/>
    </source>
</evidence>
<reference evidence="2" key="1">
    <citation type="journal article" date="2020" name="bioRxiv">
        <title>Comparative genomics of Chlamydomonas.</title>
        <authorList>
            <person name="Craig R.J."/>
            <person name="Hasan A.R."/>
            <person name="Ness R.W."/>
            <person name="Keightley P.D."/>
        </authorList>
    </citation>
    <scope>NUCLEOTIDE SEQUENCE</scope>
    <source>
        <strain evidence="2">CCAP 11/173</strain>
    </source>
</reference>
<feature type="compositionally biased region" description="Gly residues" evidence="1">
    <location>
        <begin position="994"/>
        <end position="1009"/>
    </location>
</feature>
<feature type="region of interest" description="Disordered" evidence="1">
    <location>
        <begin position="1579"/>
        <end position="1602"/>
    </location>
</feature>
<protein>
    <recommendedName>
        <fullName evidence="4">Protein-L-isoaspartate O-methyltransferase</fullName>
    </recommendedName>
</protein>
<evidence type="ECO:0000256" key="1">
    <source>
        <dbReference type="SAM" id="MobiDB-lite"/>
    </source>
</evidence>
<feature type="region of interest" description="Disordered" evidence="1">
    <location>
        <begin position="826"/>
        <end position="852"/>
    </location>
</feature>
<feature type="compositionally biased region" description="Polar residues" evidence="1">
    <location>
        <begin position="169"/>
        <end position="183"/>
    </location>
</feature>
<name>A0A835SXY2_9CHLO</name>
<feature type="compositionally biased region" description="Polar residues" evidence="1">
    <location>
        <begin position="1023"/>
        <end position="1032"/>
    </location>
</feature>
<comment type="caution">
    <text evidence="2">The sequence shown here is derived from an EMBL/GenBank/DDBJ whole genome shotgun (WGS) entry which is preliminary data.</text>
</comment>
<feature type="compositionally biased region" description="Low complexity" evidence="1">
    <location>
        <begin position="748"/>
        <end position="767"/>
    </location>
</feature>
<dbReference type="InterPro" id="IPR031447">
    <property type="entry name" value="MNR"/>
</dbReference>
<dbReference type="InterPro" id="IPR029063">
    <property type="entry name" value="SAM-dependent_MTases_sf"/>
</dbReference>
<dbReference type="Pfam" id="PF01135">
    <property type="entry name" value="PCMT"/>
    <property type="match status" value="1"/>
</dbReference>
<feature type="region of interest" description="Disordered" evidence="1">
    <location>
        <begin position="1744"/>
        <end position="1764"/>
    </location>
</feature>
<dbReference type="Gene3D" id="3.40.50.150">
    <property type="entry name" value="Vaccinia Virus protein VP39"/>
    <property type="match status" value="1"/>
</dbReference>
<dbReference type="CDD" id="cd02440">
    <property type="entry name" value="AdoMet_MTases"/>
    <property type="match status" value="1"/>
</dbReference>
<dbReference type="GO" id="GO:0005815">
    <property type="term" value="C:microtubule organizing center"/>
    <property type="evidence" value="ECO:0007669"/>
    <property type="project" value="TreeGrafter"/>
</dbReference>
<feature type="region of interest" description="Disordered" evidence="1">
    <location>
        <begin position="1523"/>
        <end position="1542"/>
    </location>
</feature>
<feature type="region of interest" description="Disordered" evidence="1">
    <location>
        <begin position="1306"/>
        <end position="1334"/>
    </location>
</feature>
<gene>
    <name evidence="2" type="ORF">HYH02_012635</name>
</gene>
<dbReference type="SUPFAM" id="SSF53335">
    <property type="entry name" value="S-adenosyl-L-methionine-dependent methyltransferases"/>
    <property type="match status" value="1"/>
</dbReference>
<feature type="compositionally biased region" description="Low complexity" evidence="1">
    <location>
        <begin position="1787"/>
        <end position="1804"/>
    </location>
</feature>
<feature type="compositionally biased region" description="Low complexity" evidence="1">
    <location>
        <begin position="1582"/>
        <end position="1591"/>
    </location>
</feature>
<sequence length="2000" mass="196991">MDLEGFVANRELLERLSREYELLKASGAEVDYAAWVRQRLREAAAQIAASAAGVDEAVAGDAASTGAAGGGASLDKGEGTAPEDSAPAGHPPPPPPQLSFSRFPGAYPPHNSIPRASLEMPAGSVRPETAWFLRGEAQPAASQALTAAIYGRTATASASPRHIAAAGRSASTPAHVGSTTTMIGGSAAQPHAQHTRRQSSPPPVSKLYTAQEPGLFTSRPDAYVHPQARPRRATSPAAKRPDWVNAASLQAALRGASSAVPHLQAAAERERRLALSSALARQSLAAGLSPDDARAAALYGVTPGAAAATAAQYDHVLAVAAQLAAQNEELARAVQENSAALAAQQAVLQTALQPRPGGANFGGGEEAGAGKGGAKGKGTTARATSPGGQLPAGATSKERDRANRKEALKKLLKQVLGGAGLAGGEEGKRRLASGMEEAEKLVLAIQALARVKKGAGAGQGGEDKGVGGAVGSGADSAAEAGAGTAGSAGTRPGSMRSLAEAVAAAAVAGGGAVGAGTEGVGSGGGFGLGTGTLGGAGGGLGTGAGASTGRHPPAPGGIMIESLEDQVADIVQRDAAAYAEAARLNKIDALEQRLNLLVDNVEGRLGRLLGPTGPLAATAQQLAALQLAGGGAGGMLDDWEVVLGPDGQPLLGPDGRPVLRRKGSAGAAGVAAPLSPRSAGLSVLELQKMLIAINRMESKESEIRRKWFVDTQHPRPRPGPGTQPIYARDGWVGTLDPDQPQPGPEALAASTAAAAASAPSSPTARGYTARAYPRAASASPHRLAPGDAARWPGFAAPPTESVMATVDAASSAPGGRSLVHFEHHRHQAGAGGGGAGASSGAAAADGSGESAAAFEDPISDAVLEDVLRGRRRYQRAQQLADGDLVAAADPELNPVQVMEDVTDALLDDLLREHARELLGWCDKVAEHIYDDEFDLDALSGGLEAAAAASGLEGLGKRVAAGLRARPGGAGGVGGENDPARAAALMRLRGKAAAAGGGAGAGGGGGGGSSALGVKRTSSSSSSHQPQPRQQEPATMDPGLSAGTHQRRPHHGSAGGAAAAGEGAGGPAPGHPGPGSAGGGPGGDSGGGGGPGHVAPGMTALLTGLVARGTLCSERVAAAMAAVDRAAFLAPGYGGGWVHAYEDRPLPIGYDQTISAPHMHATALELLLPQLRPGARVLDVGSGSGYLTACLGLLVSPGGRVLGVEAVGPLAERSRAVLARVVPGLVADGTVAVQAGNVLGGVPAPEPGGSGSGGGGGGCWDAIHVGAAAEELPRELVAALAPGGRMVVPVGPHGGYQVLTVVDKEPGGAAAGSGAAAPHGLAPQGPGGGGVEGQVAEAPVPEEPQQYMTRARKTAEGAAGAEDWMRGVRVTQVMGVGYVPLVRPGEARGRTSGAVRRSSRVVPGGELQDCCVVASSPVSPTTVSGGQAPPSARRLPSRASTFIGLLPTQRTNSPSLSFPAASAAAALASSSRPFSSRPDTAANTVALAAQAQWGGASLSSSPAAGAAPPTVVLAAASRQAWMPLPPGAADSRRGGSSITPGAGGGYLPAVPQSVGFRRAAAAAAADEMRQLSLPAMDLKRNGSSRAASSGALSTGGGGDGGASLFRRLQQQHVPLTSDCGDEGSKLSYSGGGGVSAAVSATGAGAATAPCALLPELQIPGSPVTASGRSTLRGSGGVSAAGVFDNPQQCALSLQQQPPSAFRRRSATALDAAGLLLLATTGFTSTAGPLMQPQQAQSQPQLLLPTASATDDGSGAKAVASPVPADWYSPSARRASTLLVHHKPPSPLRSQSSQHFASSSRAAAHSGGVESVDSPASSMAAAASASCISGACASSIRINAHADLALADDDGGDGHGDDLEGTLAGGFGGVLDSMPQVVARRAPSSSLKALGPAASTMAGPLLRRGDGGHGVIGAVVAAAFGGGSGSLPPRAPAGCSNALMPTPPPAGPLVPQPPPPASAGALLGAAGQHHRKPHRAASITWVLDGSSPSLQGLTGGGEIFGN</sequence>
<feature type="region of interest" description="Disordered" evidence="1">
    <location>
        <begin position="993"/>
        <end position="1093"/>
    </location>
</feature>
<dbReference type="GO" id="GO:1905508">
    <property type="term" value="P:protein localization to microtubule organizing center"/>
    <property type="evidence" value="ECO:0007669"/>
    <property type="project" value="TreeGrafter"/>
</dbReference>
<dbReference type="Proteomes" id="UP000613740">
    <property type="component" value="Unassembled WGS sequence"/>
</dbReference>